<accession>A0A9W4MDL9</accession>
<dbReference type="EMBL" id="CAJVAX010000018">
    <property type="protein sequence ID" value="CAG7647721.1"/>
    <property type="molecule type" value="Genomic_DNA"/>
</dbReference>
<evidence type="ECO:0000256" key="1">
    <source>
        <dbReference type="SAM" id="MobiDB-lite"/>
    </source>
</evidence>
<proteinExistence type="predicted"/>
<dbReference type="InterPro" id="IPR006938">
    <property type="entry name" value="DUF624"/>
</dbReference>
<protein>
    <recommendedName>
        <fullName evidence="5">DUF624 domain-containing protein</fullName>
    </recommendedName>
</protein>
<dbReference type="AlphaFoldDB" id="A0A9W4MDL9"/>
<name>A0A9W4MDL9_9ACTN</name>
<feature type="transmembrane region" description="Helical" evidence="2">
    <location>
        <begin position="87"/>
        <end position="106"/>
    </location>
</feature>
<gene>
    <name evidence="3" type="ORF">SBRY_40743</name>
</gene>
<sequence>MTRMALQGSQDARHRPRTGWALSPERGEQVRTAAETMAVGALFLLFSLPVVTAGAAWCAAAEVVAGWHRKRELPLWRTFTTVVRRDLAAGLAMEGVLLAVAALTWFEVHVVLGARMPGYALEAAALVLLGGLLAGFVLLAAACRADGGGLSWREAVRAAADHARSMPSTLPLVVTAMAFTAALVAIVPAFAGFMAGPLAFAVSAVVARNRKADTPEDTDA</sequence>
<keyword evidence="2" id="KW-1133">Transmembrane helix</keyword>
<comment type="caution">
    <text evidence="3">The sequence shown here is derived from an EMBL/GenBank/DDBJ whole genome shotgun (WGS) entry which is preliminary data.</text>
</comment>
<dbReference type="Proteomes" id="UP001153328">
    <property type="component" value="Unassembled WGS sequence"/>
</dbReference>
<feature type="transmembrane region" description="Helical" evidence="2">
    <location>
        <begin position="176"/>
        <end position="202"/>
    </location>
</feature>
<evidence type="ECO:0000313" key="3">
    <source>
        <dbReference type="EMBL" id="CAG7647721.1"/>
    </source>
</evidence>
<keyword evidence="4" id="KW-1185">Reference proteome</keyword>
<keyword evidence="2" id="KW-0812">Transmembrane</keyword>
<evidence type="ECO:0000256" key="2">
    <source>
        <dbReference type="SAM" id="Phobius"/>
    </source>
</evidence>
<keyword evidence="2" id="KW-0472">Membrane</keyword>
<organism evidence="3 4">
    <name type="scientific">Actinacidiphila bryophytorum</name>
    <dbReference type="NCBI Taxonomy" id="1436133"/>
    <lineage>
        <taxon>Bacteria</taxon>
        <taxon>Bacillati</taxon>
        <taxon>Actinomycetota</taxon>
        <taxon>Actinomycetes</taxon>
        <taxon>Kitasatosporales</taxon>
        <taxon>Streptomycetaceae</taxon>
        <taxon>Actinacidiphila</taxon>
    </lineage>
</organism>
<feature type="region of interest" description="Disordered" evidence="1">
    <location>
        <begin position="1"/>
        <end position="21"/>
    </location>
</feature>
<dbReference type="Pfam" id="PF04854">
    <property type="entry name" value="DUF624"/>
    <property type="match status" value="1"/>
</dbReference>
<evidence type="ECO:0008006" key="5">
    <source>
        <dbReference type="Google" id="ProtNLM"/>
    </source>
</evidence>
<evidence type="ECO:0000313" key="4">
    <source>
        <dbReference type="Proteomes" id="UP001153328"/>
    </source>
</evidence>
<feature type="transmembrane region" description="Helical" evidence="2">
    <location>
        <begin position="118"/>
        <end position="142"/>
    </location>
</feature>
<reference evidence="3" key="1">
    <citation type="submission" date="2021-06" db="EMBL/GenBank/DDBJ databases">
        <authorList>
            <person name="Arsene-Ploetze F."/>
        </authorList>
    </citation>
    <scope>NUCLEOTIDE SEQUENCE</scope>
    <source>
        <strain evidence="3">SBRY1</strain>
    </source>
</reference>
<feature type="transmembrane region" description="Helical" evidence="2">
    <location>
        <begin position="41"/>
        <end position="67"/>
    </location>
</feature>